<dbReference type="EMBL" id="KN837207">
    <property type="protein sequence ID" value="KIJ33822.1"/>
    <property type="molecule type" value="Genomic_DNA"/>
</dbReference>
<organism evidence="1 2">
    <name type="scientific">Sphaerobolus stellatus (strain SS14)</name>
    <dbReference type="NCBI Taxonomy" id="990650"/>
    <lineage>
        <taxon>Eukaryota</taxon>
        <taxon>Fungi</taxon>
        <taxon>Dikarya</taxon>
        <taxon>Basidiomycota</taxon>
        <taxon>Agaricomycotina</taxon>
        <taxon>Agaricomycetes</taxon>
        <taxon>Phallomycetidae</taxon>
        <taxon>Geastrales</taxon>
        <taxon>Sphaerobolaceae</taxon>
        <taxon>Sphaerobolus</taxon>
    </lineage>
</organism>
<accession>A0A0C9UX11</accession>
<proteinExistence type="predicted"/>
<dbReference type="Proteomes" id="UP000054279">
    <property type="component" value="Unassembled WGS sequence"/>
</dbReference>
<dbReference type="AlphaFoldDB" id="A0A0C9UX11"/>
<dbReference type="HOGENOM" id="CLU_1235719_0_0_1"/>
<gene>
    <name evidence="1" type="ORF">M422DRAFT_264112</name>
</gene>
<keyword evidence="2" id="KW-1185">Reference proteome</keyword>
<sequence>MSGSAQLGHGGRGIRETTGSGRYVSYVGFLVGCSNGLSDTRRFSIVLKHWENNTHIVPNHATKFLLDTVLYSLDTIQISSGRELSLSHEDQARCQHRFFDTNTMDESGGGVITNTFLPVTIPLKWPSTTSSVNPDQMPAVAAFAGHSRTQRLTPRKNLRIVERGQLHTTHNRNLENYREPMGESDGKICLLSVQGKITIGDGKQERCPLQGQACAIDDRWLLRQ</sequence>
<name>A0A0C9UX11_SPHS4</name>
<evidence type="ECO:0000313" key="1">
    <source>
        <dbReference type="EMBL" id="KIJ33822.1"/>
    </source>
</evidence>
<evidence type="ECO:0000313" key="2">
    <source>
        <dbReference type="Proteomes" id="UP000054279"/>
    </source>
</evidence>
<protein>
    <submittedName>
        <fullName evidence="1">Uncharacterized protein</fullName>
    </submittedName>
</protein>
<reference evidence="1 2" key="1">
    <citation type="submission" date="2014-06" db="EMBL/GenBank/DDBJ databases">
        <title>Evolutionary Origins and Diversification of the Mycorrhizal Mutualists.</title>
        <authorList>
            <consortium name="DOE Joint Genome Institute"/>
            <consortium name="Mycorrhizal Genomics Consortium"/>
            <person name="Kohler A."/>
            <person name="Kuo A."/>
            <person name="Nagy L.G."/>
            <person name="Floudas D."/>
            <person name="Copeland A."/>
            <person name="Barry K.W."/>
            <person name="Cichocki N."/>
            <person name="Veneault-Fourrey C."/>
            <person name="LaButti K."/>
            <person name="Lindquist E.A."/>
            <person name="Lipzen A."/>
            <person name="Lundell T."/>
            <person name="Morin E."/>
            <person name="Murat C."/>
            <person name="Riley R."/>
            <person name="Ohm R."/>
            <person name="Sun H."/>
            <person name="Tunlid A."/>
            <person name="Henrissat B."/>
            <person name="Grigoriev I.V."/>
            <person name="Hibbett D.S."/>
            <person name="Martin F."/>
        </authorList>
    </citation>
    <scope>NUCLEOTIDE SEQUENCE [LARGE SCALE GENOMIC DNA]</scope>
    <source>
        <strain evidence="1 2">SS14</strain>
    </source>
</reference>